<evidence type="ECO:0000313" key="2">
    <source>
        <dbReference type="Proteomes" id="UP001217089"/>
    </source>
</evidence>
<dbReference type="InterPro" id="IPR032675">
    <property type="entry name" value="LRR_dom_sf"/>
</dbReference>
<feature type="non-terminal residue" evidence="1">
    <location>
        <position position="304"/>
    </location>
</feature>
<dbReference type="InterPro" id="IPR001611">
    <property type="entry name" value="Leu-rich_rpt"/>
</dbReference>
<dbReference type="PANTHER" id="PTHR25480">
    <property type="entry name" value="LEUCINE-RICH REPEAT-CONTAINING PROTEIN 73"/>
    <property type="match status" value="1"/>
</dbReference>
<dbReference type="Proteomes" id="UP001217089">
    <property type="component" value="Unassembled WGS sequence"/>
</dbReference>
<evidence type="ECO:0000313" key="1">
    <source>
        <dbReference type="EMBL" id="KAJ8303255.1"/>
    </source>
</evidence>
<keyword evidence="2" id="KW-1185">Reference proteome</keyword>
<sequence length="304" mass="34241">MYIQYIAMQDNTNAILDPQEWENKLLCYIGMLETMAVFDDWRLVLGSLLQPIPFPNDAIAHELFTSKMKNVIRYIAGDTHCDVHSTILGIREGKEGWFHLYVPGNIGCDDEGELWGLMLKTLLNCCCRRRKFLSELNKMMGPIMLLALRENEAAMEALCAMLELDVVESNDVKMQMVTTLQSTSTGKRMYAELCERQIALRELQQKGGPKKLTLPSKSTDTDLSKMLSSGSFGNLECLSLAFTNVTSACANDLIKLPSLRYLNLWSTQFGDVGVQMISEHLHKLQVLNLCETPVTDKGLVCLSW</sequence>
<reference evidence="1 2" key="1">
    <citation type="submission" date="2022-12" db="EMBL/GenBank/DDBJ databases">
        <title>Chromosome-level genome of Tegillarca granosa.</title>
        <authorList>
            <person name="Kim J."/>
        </authorList>
    </citation>
    <scope>NUCLEOTIDE SEQUENCE [LARGE SCALE GENOMIC DNA]</scope>
    <source>
        <strain evidence="1">Teg-2019</strain>
        <tissue evidence="1">Adductor muscle</tissue>
    </source>
</reference>
<proteinExistence type="predicted"/>
<dbReference type="SUPFAM" id="SSF52047">
    <property type="entry name" value="RNI-like"/>
    <property type="match status" value="1"/>
</dbReference>
<gene>
    <name evidence="1" type="ORF">KUTeg_019651</name>
</gene>
<name>A0ABQ9EIN8_TEGGR</name>
<dbReference type="InterPro" id="IPR052813">
    <property type="entry name" value="CMIP"/>
</dbReference>
<comment type="caution">
    <text evidence="1">The sequence shown here is derived from an EMBL/GenBank/DDBJ whole genome shotgun (WGS) entry which is preliminary data.</text>
</comment>
<protein>
    <recommendedName>
        <fullName evidence="3">C-Maf-inducing protein</fullName>
    </recommendedName>
</protein>
<dbReference type="Gene3D" id="3.80.10.10">
    <property type="entry name" value="Ribonuclease Inhibitor"/>
    <property type="match status" value="1"/>
</dbReference>
<accession>A0ABQ9EIN8</accession>
<dbReference type="PANTHER" id="PTHR25480:SF0">
    <property type="entry name" value="C-MAF-INDUCING PROTEIN"/>
    <property type="match status" value="1"/>
</dbReference>
<dbReference type="EMBL" id="JARBDR010000917">
    <property type="protein sequence ID" value="KAJ8303255.1"/>
    <property type="molecule type" value="Genomic_DNA"/>
</dbReference>
<dbReference type="Pfam" id="PF13516">
    <property type="entry name" value="LRR_6"/>
    <property type="match status" value="2"/>
</dbReference>
<evidence type="ECO:0008006" key="3">
    <source>
        <dbReference type="Google" id="ProtNLM"/>
    </source>
</evidence>
<organism evidence="1 2">
    <name type="scientific">Tegillarca granosa</name>
    <name type="common">Malaysian cockle</name>
    <name type="synonym">Anadara granosa</name>
    <dbReference type="NCBI Taxonomy" id="220873"/>
    <lineage>
        <taxon>Eukaryota</taxon>
        <taxon>Metazoa</taxon>
        <taxon>Spiralia</taxon>
        <taxon>Lophotrochozoa</taxon>
        <taxon>Mollusca</taxon>
        <taxon>Bivalvia</taxon>
        <taxon>Autobranchia</taxon>
        <taxon>Pteriomorphia</taxon>
        <taxon>Arcoida</taxon>
        <taxon>Arcoidea</taxon>
        <taxon>Arcidae</taxon>
        <taxon>Tegillarca</taxon>
    </lineage>
</organism>